<evidence type="ECO:0000313" key="4">
    <source>
        <dbReference type="Proteomes" id="UP000706891"/>
    </source>
</evidence>
<keyword evidence="4" id="KW-1185">Reference proteome</keyword>
<protein>
    <submittedName>
        <fullName evidence="3">DUF3868 domain-containing protein</fullName>
    </submittedName>
</protein>
<sequence>MNNRRYISLLAMAAMACLPALSQTRMANRGIGVEDVSVTRDGGYVMLNMKLNLDSLDLPTNTRLVYTPVIKTKEGQVEMPEIVINGRRQQIMYERGDMKKDVDERALVVRRRNGKPQTVAYQGAAPLEDVVSDYDVEIFEDLCGCGDSIDGNNYLLKRTRKPLMAFVRPAAEARKERHIDKTAYIDFPVDRTELHADYRRNPAELDSIINTINMVKQDNNLTISSIDIHGYASPESPYDHNDYLARERAKTLKDYVRNLVALDDKLFTVSHTAENWDGLIAYLRDSNLDNKDAILAIIDDDKLNPDAREWKIKREYPKDYRFMLDTWYPALRRSDYRVNYVIRPFNVEEAKQIIKTKPQQLSLEEMFLVAQTYEPGSAEFNEVMEVAVRMYPGDATANLNAACTRLNAGDADGAKPYLDKAGNSPQALNARAAYAQLKGDYDEARRLYNQAAQAGVSEAKTNLDNM</sequence>
<dbReference type="Proteomes" id="UP000706891">
    <property type="component" value="Unassembled WGS sequence"/>
</dbReference>
<feature type="signal peptide" evidence="1">
    <location>
        <begin position="1"/>
        <end position="22"/>
    </location>
</feature>
<dbReference type="EMBL" id="JACJJG010000060">
    <property type="protein sequence ID" value="MBM6674215.1"/>
    <property type="molecule type" value="Genomic_DNA"/>
</dbReference>
<evidence type="ECO:0000256" key="1">
    <source>
        <dbReference type="SAM" id="SignalP"/>
    </source>
</evidence>
<dbReference type="PROSITE" id="PS51257">
    <property type="entry name" value="PROKAR_LIPOPROTEIN"/>
    <property type="match status" value="1"/>
</dbReference>
<comment type="caution">
    <text evidence="3">The sequence shown here is derived from an EMBL/GenBank/DDBJ whole genome shotgun (WGS) entry which is preliminary data.</text>
</comment>
<gene>
    <name evidence="3" type="ORF">H6A34_10055</name>
</gene>
<dbReference type="SUPFAM" id="SSF48452">
    <property type="entry name" value="TPR-like"/>
    <property type="match status" value="1"/>
</dbReference>
<name>A0A939B7Z5_9BACT</name>
<dbReference type="InterPro" id="IPR036737">
    <property type="entry name" value="OmpA-like_sf"/>
</dbReference>
<organism evidence="3 4">
    <name type="scientific">Marseilla massiliensis</name>
    <dbReference type="NCBI Taxonomy" id="1841864"/>
    <lineage>
        <taxon>Bacteria</taxon>
        <taxon>Pseudomonadati</taxon>
        <taxon>Bacteroidota</taxon>
        <taxon>Bacteroidia</taxon>
        <taxon>Bacteroidales</taxon>
        <taxon>Prevotellaceae</taxon>
        <taxon>Marseilla</taxon>
    </lineage>
</organism>
<reference evidence="3" key="1">
    <citation type="submission" date="2020-08" db="EMBL/GenBank/DDBJ databases">
        <authorList>
            <person name="Cejkova D."/>
            <person name="Kubasova T."/>
            <person name="Jahodarova E."/>
            <person name="Rychlik I."/>
        </authorList>
    </citation>
    <scope>NUCLEOTIDE SEQUENCE</scope>
    <source>
        <strain evidence="3">An824</strain>
    </source>
</reference>
<dbReference type="Gene3D" id="3.30.1330.60">
    <property type="entry name" value="OmpA-like domain"/>
    <property type="match status" value="1"/>
</dbReference>
<dbReference type="SUPFAM" id="SSF103088">
    <property type="entry name" value="OmpA-like"/>
    <property type="match status" value="1"/>
</dbReference>
<proteinExistence type="predicted"/>
<dbReference type="Pfam" id="PF12984">
    <property type="entry name" value="DUF3868"/>
    <property type="match status" value="1"/>
</dbReference>
<dbReference type="AlphaFoldDB" id="A0A939B7Z5"/>
<dbReference type="Gene3D" id="1.25.40.10">
    <property type="entry name" value="Tetratricopeptide repeat domain"/>
    <property type="match status" value="1"/>
</dbReference>
<evidence type="ECO:0000259" key="2">
    <source>
        <dbReference type="Pfam" id="PF12984"/>
    </source>
</evidence>
<accession>A0A939B7Z5</accession>
<dbReference type="InterPro" id="IPR024480">
    <property type="entry name" value="DUF3868"/>
</dbReference>
<feature type="domain" description="DUF3868" evidence="2">
    <location>
        <begin position="11"/>
        <end position="96"/>
    </location>
</feature>
<keyword evidence="1" id="KW-0732">Signal</keyword>
<feature type="chain" id="PRO_5037530768" evidence="1">
    <location>
        <begin position="23"/>
        <end position="466"/>
    </location>
</feature>
<dbReference type="RefSeq" id="WP_021947703.1">
    <property type="nucleotide sequence ID" value="NZ_JACJJG010000060.1"/>
</dbReference>
<dbReference type="InterPro" id="IPR011990">
    <property type="entry name" value="TPR-like_helical_dom_sf"/>
</dbReference>
<evidence type="ECO:0000313" key="3">
    <source>
        <dbReference type="EMBL" id="MBM6674215.1"/>
    </source>
</evidence>
<reference evidence="3" key="2">
    <citation type="journal article" date="2021" name="Sci. Rep.">
        <title>The distribution of antibiotic resistance genes in chicken gut microbiota commensals.</title>
        <authorList>
            <person name="Juricova H."/>
            <person name="Matiasovicova J."/>
            <person name="Kubasova T."/>
            <person name="Cejkova D."/>
            <person name="Rychlik I."/>
        </authorList>
    </citation>
    <scope>NUCLEOTIDE SEQUENCE</scope>
    <source>
        <strain evidence="3">An824</strain>
    </source>
</reference>